<organism evidence="1 2">
    <name type="scientific">Fistulina hepatica ATCC 64428</name>
    <dbReference type="NCBI Taxonomy" id="1128425"/>
    <lineage>
        <taxon>Eukaryota</taxon>
        <taxon>Fungi</taxon>
        <taxon>Dikarya</taxon>
        <taxon>Basidiomycota</taxon>
        <taxon>Agaricomycotina</taxon>
        <taxon>Agaricomycetes</taxon>
        <taxon>Agaricomycetidae</taxon>
        <taxon>Agaricales</taxon>
        <taxon>Fistulinaceae</taxon>
        <taxon>Fistulina</taxon>
    </lineage>
</organism>
<dbReference type="Proteomes" id="UP000054144">
    <property type="component" value="Unassembled WGS sequence"/>
</dbReference>
<name>A0A0D7A6G5_9AGAR</name>
<proteinExistence type="predicted"/>
<reference evidence="1 2" key="1">
    <citation type="journal article" date="2015" name="Fungal Genet. Biol.">
        <title>Evolution of novel wood decay mechanisms in Agaricales revealed by the genome sequences of Fistulina hepatica and Cylindrobasidium torrendii.</title>
        <authorList>
            <person name="Floudas D."/>
            <person name="Held B.W."/>
            <person name="Riley R."/>
            <person name="Nagy L.G."/>
            <person name="Koehler G."/>
            <person name="Ransdell A.S."/>
            <person name="Younus H."/>
            <person name="Chow J."/>
            <person name="Chiniquy J."/>
            <person name="Lipzen A."/>
            <person name="Tritt A."/>
            <person name="Sun H."/>
            <person name="Haridas S."/>
            <person name="LaButti K."/>
            <person name="Ohm R.A."/>
            <person name="Kues U."/>
            <person name="Blanchette R.A."/>
            <person name="Grigoriev I.V."/>
            <person name="Minto R.E."/>
            <person name="Hibbett D.S."/>
        </authorList>
    </citation>
    <scope>NUCLEOTIDE SEQUENCE [LARGE SCALE GENOMIC DNA]</scope>
    <source>
        <strain evidence="1 2">ATCC 64428</strain>
    </source>
</reference>
<accession>A0A0D7A6G5</accession>
<dbReference type="EMBL" id="KN882033">
    <property type="protein sequence ID" value="KIY46398.1"/>
    <property type="molecule type" value="Genomic_DNA"/>
</dbReference>
<dbReference type="AlphaFoldDB" id="A0A0D7A6G5"/>
<evidence type="ECO:0000313" key="1">
    <source>
        <dbReference type="EMBL" id="KIY46398.1"/>
    </source>
</evidence>
<gene>
    <name evidence="1" type="ORF">FISHEDRAFT_60370</name>
</gene>
<protein>
    <submittedName>
        <fullName evidence="1">Uncharacterized protein</fullName>
    </submittedName>
</protein>
<sequence>MATLKRVRWISQIKIAAGVPWHRCPTTLRDLMVRLLQVPTLTKATISLVRNLPLSLFRVLPSSLSCLSVNDCTLLPPLWHVDEALAPLGAPVRLHYLETSFIVNDLARFGALGGPVFDFSCLREICLYPCAADTDVHISHLLRSMPACQILTLDYSTALEGFRTRIDLIDLGDCVSLRDLAISGVALSVLEQDLFPHLRSLLASIVSSAFPSSTAAALERVSIHIEVDVASNDMLEHHWRVGWESLDLLLVHPRLAGIENIEVHLEVWEPGGALDKLVKLTETSLARFSTHGVLQVDASFCGTEASETDETHKDKT</sequence>
<evidence type="ECO:0000313" key="2">
    <source>
        <dbReference type="Proteomes" id="UP000054144"/>
    </source>
</evidence>
<keyword evidence="2" id="KW-1185">Reference proteome</keyword>